<dbReference type="Gene3D" id="1.25.40.20">
    <property type="entry name" value="Ankyrin repeat-containing domain"/>
    <property type="match status" value="1"/>
</dbReference>
<feature type="repeat" description="ANK" evidence="3">
    <location>
        <begin position="24"/>
        <end position="56"/>
    </location>
</feature>
<dbReference type="Proteomes" id="UP000004810">
    <property type="component" value="Unassembled WGS sequence"/>
</dbReference>
<comment type="caution">
    <text evidence="4">The sequence shown here is derived from an EMBL/GenBank/DDBJ whole genome shotgun (WGS) entry which is preliminary data.</text>
</comment>
<gene>
    <name evidence="4" type="ORF">WUBG_16408</name>
</gene>
<keyword evidence="2 3" id="KW-0040">ANK repeat</keyword>
<accession>J9EBC1</accession>
<dbReference type="PROSITE" id="PS50088">
    <property type="entry name" value="ANK_REPEAT"/>
    <property type="match status" value="2"/>
</dbReference>
<dbReference type="SUPFAM" id="SSF48403">
    <property type="entry name" value="Ankyrin repeat"/>
    <property type="match status" value="1"/>
</dbReference>
<evidence type="ECO:0000313" key="5">
    <source>
        <dbReference type="Proteomes" id="UP000004810"/>
    </source>
</evidence>
<dbReference type="Pfam" id="PF12796">
    <property type="entry name" value="Ank_2"/>
    <property type="match status" value="1"/>
</dbReference>
<dbReference type="PANTHER" id="PTHR24171">
    <property type="entry name" value="ANKYRIN REPEAT DOMAIN-CONTAINING PROTEIN 39-RELATED"/>
    <property type="match status" value="1"/>
</dbReference>
<evidence type="ECO:0000256" key="2">
    <source>
        <dbReference type="ARBA" id="ARBA00023043"/>
    </source>
</evidence>
<evidence type="ECO:0000256" key="3">
    <source>
        <dbReference type="PROSITE-ProRule" id="PRU00023"/>
    </source>
</evidence>
<name>J9EBC1_WUCBA</name>
<organism evidence="4 5">
    <name type="scientific">Wuchereria bancrofti</name>
    <dbReference type="NCBI Taxonomy" id="6293"/>
    <lineage>
        <taxon>Eukaryota</taxon>
        <taxon>Metazoa</taxon>
        <taxon>Ecdysozoa</taxon>
        <taxon>Nematoda</taxon>
        <taxon>Chromadorea</taxon>
        <taxon>Rhabditida</taxon>
        <taxon>Spirurina</taxon>
        <taxon>Spiruromorpha</taxon>
        <taxon>Filarioidea</taxon>
        <taxon>Onchocercidae</taxon>
        <taxon>Wuchereria</taxon>
    </lineage>
</organism>
<evidence type="ECO:0000256" key="1">
    <source>
        <dbReference type="ARBA" id="ARBA00022737"/>
    </source>
</evidence>
<dbReference type="InterPro" id="IPR002110">
    <property type="entry name" value="Ankyrin_rpt"/>
</dbReference>
<reference evidence="5" key="1">
    <citation type="submission" date="2012-08" db="EMBL/GenBank/DDBJ databases">
        <title>The Genome Sequence of Wuchereria bancrofti.</title>
        <authorList>
            <person name="Nutman T.B."/>
            <person name="Fink D.L."/>
            <person name="Russ C."/>
            <person name="Young S."/>
            <person name="Zeng Q."/>
            <person name="Koehrsen M."/>
            <person name="Alvarado L."/>
            <person name="Berlin A."/>
            <person name="Chapman S.B."/>
            <person name="Chen Z."/>
            <person name="Freedman E."/>
            <person name="Gellesch M."/>
            <person name="Goldberg J."/>
            <person name="Griggs A."/>
            <person name="Gujja S."/>
            <person name="Heilman E.R."/>
            <person name="Heiman D."/>
            <person name="Hepburn T."/>
            <person name="Howarth C."/>
            <person name="Jen D."/>
            <person name="Larson L."/>
            <person name="Lewis B."/>
            <person name="Mehta T."/>
            <person name="Park D."/>
            <person name="Pearson M."/>
            <person name="Roberts A."/>
            <person name="Saif S."/>
            <person name="Shea T."/>
            <person name="Shenoy N."/>
            <person name="Sisk P."/>
            <person name="Stolte C."/>
            <person name="Sykes S."/>
            <person name="Walk T."/>
            <person name="White J."/>
            <person name="Yandava C."/>
            <person name="Haas B."/>
            <person name="Henn M.R."/>
            <person name="Nusbaum C."/>
            <person name="Birren B."/>
        </authorList>
    </citation>
    <scope>NUCLEOTIDE SEQUENCE [LARGE SCALE GENOMIC DNA]</scope>
    <source>
        <strain evidence="5">NA</strain>
    </source>
</reference>
<proteinExistence type="predicted"/>
<evidence type="ECO:0000313" key="4">
    <source>
        <dbReference type="EMBL" id="EJW72684.1"/>
    </source>
</evidence>
<dbReference type="InterPro" id="IPR036770">
    <property type="entry name" value="Ankyrin_rpt-contain_sf"/>
</dbReference>
<keyword evidence="1" id="KW-0677">Repeat</keyword>
<dbReference type="AlphaFoldDB" id="J9EBC1"/>
<feature type="repeat" description="ANK" evidence="3">
    <location>
        <begin position="57"/>
        <end position="89"/>
    </location>
</feature>
<feature type="non-terminal residue" evidence="4">
    <location>
        <position position="145"/>
    </location>
</feature>
<dbReference type="EMBL" id="ADBV01015634">
    <property type="protein sequence ID" value="EJW72684.1"/>
    <property type="molecule type" value="Genomic_DNA"/>
</dbReference>
<dbReference type="PROSITE" id="PS50297">
    <property type="entry name" value="ANK_REP_REGION"/>
    <property type="match status" value="2"/>
</dbReference>
<dbReference type="SMART" id="SM00248">
    <property type="entry name" value="ANK"/>
    <property type="match status" value="2"/>
</dbReference>
<sequence length="145" mass="15318">GFGKVDCVRALLTAGANISQADDSGLVPLHNASSFGHIEVVKVLLENGADTNVSDHWGFTPLHEAATWGRADVCVLLLQHGASARSENSDGKTPQDLADGDAKAVFTGDYRKDELLEAAKNGDEESLLSCLTPFSINCHAVTGRK</sequence>
<feature type="non-terminal residue" evidence="4">
    <location>
        <position position="1"/>
    </location>
</feature>
<protein>
    <submittedName>
        <fullName evidence="4">Uncharacterized protein</fullName>
    </submittedName>
</protein>